<keyword evidence="2" id="KW-0479">Metal-binding</keyword>
<dbReference type="AlphaFoldDB" id="A0A7M7P5X5"/>
<dbReference type="GO" id="GO:0035102">
    <property type="term" value="C:PRC1 complex"/>
    <property type="evidence" value="ECO:0000318"/>
    <property type="project" value="GO_Central"/>
</dbReference>
<dbReference type="SMART" id="SM00184">
    <property type="entry name" value="RING"/>
    <property type="match status" value="1"/>
</dbReference>
<dbReference type="KEGG" id="spu:115925836"/>
<dbReference type="SUPFAM" id="SSF57850">
    <property type="entry name" value="RING/U-box"/>
    <property type="match status" value="1"/>
</dbReference>
<evidence type="ECO:0000256" key="2">
    <source>
        <dbReference type="ARBA" id="ARBA00022723"/>
    </source>
</evidence>
<dbReference type="Proteomes" id="UP000007110">
    <property type="component" value="Unassembled WGS sequence"/>
</dbReference>
<feature type="region of interest" description="Disordered" evidence="7">
    <location>
        <begin position="402"/>
        <end position="450"/>
    </location>
</feature>
<dbReference type="FunFam" id="3.10.20.90:FF:000520">
    <property type="entry name" value="Polycomb complex protein BMI-1-like protein"/>
    <property type="match status" value="1"/>
</dbReference>
<dbReference type="GO" id="GO:0000122">
    <property type="term" value="P:negative regulation of transcription by RNA polymerase II"/>
    <property type="evidence" value="ECO:0000318"/>
    <property type="project" value="GO_Central"/>
</dbReference>
<evidence type="ECO:0000313" key="10">
    <source>
        <dbReference type="Proteomes" id="UP000007110"/>
    </source>
</evidence>
<dbReference type="GeneID" id="115925836"/>
<evidence type="ECO:0000256" key="4">
    <source>
        <dbReference type="ARBA" id="ARBA00022833"/>
    </source>
</evidence>
<evidence type="ECO:0000259" key="8">
    <source>
        <dbReference type="PROSITE" id="PS50089"/>
    </source>
</evidence>
<dbReference type="PANTHER" id="PTHR10825:SF72">
    <property type="entry name" value="UBIQUITIN-LIKE DOMAIN-CONTAINING PROTEIN"/>
    <property type="match status" value="1"/>
</dbReference>
<dbReference type="PROSITE" id="PS50089">
    <property type="entry name" value="ZF_RING_2"/>
    <property type="match status" value="1"/>
</dbReference>
<evidence type="ECO:0000313" key="9">
    <source>
        <dbReference type="EnsemblMetazoa" id="XP_030845690"/>
    </source>
</evidence>
<feature type="region of interest" description="Disordered" evidence="7">
    <location>
        <begin position="164"/>
        <end position="207"/>
    </location>
</feature>
<evidence type="ECO:0000256" key="1">
    <source>
        <dbReference type="ARBA" id="ARBA00004123"/>
    </source>
</evidence>
<dbReference type="RefSeq" id="XP_030845690.1">
    <property type="nucleotide sequence ID" value="XM_030989830.1"/>
</dbReference>
<evidence type="ECO:0000256" key="6">
    <source>
        <dbReference type="PROSITE-ProRule" id="PRU00175"/>
    </source>
</evidence>
<dbReference type="FunCoup" id="A0A7M7P5X5">
    <property type="interactions" value="462"/>
</dbReference>
<dbReference type="Pfam" id="PF13923">
    <property type="entry name" value="zf-C3HC4_2"/>
    <property type="match status" value="1"/>
</dbReference>
<dbReference type="PROSITE" id="PS00518">
    <property type="entry name" value="ZF_RING_1"/>
    <property type="match status" value="1"/>
</dbReference>
<organism evidence="9 10">
    <name type="scientific">Strongylocentrotus purpuratus</name>
    <name type="common">Purple sea urchin</name>
    <dbReference type="NCBI Taxonomy" id="7668"/>
    <lineage>
        <taxon>Eukaryota</taxon>
        <taxon>Metazoa</taxon>
        <taxon>Echinodermata</taxon>
        <taxon>Eleutherozoa</taxon>
        <taxon>Echinozoa</taxon>
        <taxon>Echinoidea</taxon>
        <taxon>Euechinoidea</taxon>
        <taxon>Echinacea</taxon>
        <taxon>Camarodonta</taxon>
        <taxon>Echinidea</taxon>
        <taxon>Strongylocentrotidae</taxon>
        <taxon>Strongylocentrotus</taxon>
    </lineage>
</organism>
<name>A0A7M7P5X5_STRPU</name>
<evidence type="ECO:0000256" key="7">
    <source>
        <dbReference type="SAM" id="MobiDB-lite"/>
    </source>
</evidence>
<feature type="compositionally biased region" description="Polar residues" evidence="7">
    <location>
        <begin position="436"/>
        <end position="448"/>
    </location>
</feature>
<dbReference type="InterPro" id="IPR032443">
    <property type="entry name" value="RAWUL"/>
</dbReference>
<sequence>MHRKTRLKITDLNKHLTCSLCKGYIVDATSIIECLHSFCRSCIVRYLHTSKQCPVCDTQVHKTRPLLNIRSDKTLQNLVYKLVPSMFKGEMKRRREFYKSHPQASTSLAQTVSREERGEMDEQELIIYTDDEHLSLSLEYYQQSIHIPKPKPAAAAITRLVGNGDNASTSSSSGNSSCSDTSSESGGSNVDVATGSAADGSTATGSAAGVSTAVGSAPGSSGGNTVAAPPIGDTRAVVSAAVTAALKAAVSGAKQGGNAKAPEEKRGVQTDAAEMLAQERLKGKPNGATTLKSSCGPINGKTKANGDANGLSDEIVDKRYLRCPAAVSIGHIKKFIRHKFGLSLAYQIEVMYRGSEDELLPDDYTLMDVAYIYTWGRVGPLPLVYRVYQPLSRPLKRTLTDKNTSVVPEKIPKKTDSSPHQQKLPPAAGAKPKDASLNQGSQENTSPAMTPVVPPVCSKVEYCVEHTYNARVCCYIEQVIAKNSIISHTSGHWYTSDSCVISQSHYQGVLTAINVTRTPSVKFARCSLGDCLDMLLPGCKYPLRNAAFHCWVNPGHTDETDIRWHQIELNGTSP</sequence>
<dbReference type="InParanoid" id="A0A7M7P5X5"/>
<dbReference type="InterPro" id="IPR013083">
    <property type="entry name" value="Znf_RING/FYVE/PHD"/>
</dbReference>
<keyword evidence="5" id="KW-0539">Nucleus</keyword>
<dbReference type="FunFam" id="3.30.40.10:FF:000033">
    <property type="entry name" value="Polycomb group RING finger protein 3"/>
    <property type="match status" value="1"/>
</dbReference>
<dbReference type="InterPro" id="IPR017907">
    <property type="entry name" value="Znf_RING_CS"/>
</dbReference>
<dbReference type="GO" id="GO:0008270">
    <property type="term" value="F:zinc ion binding"/>
    <property type="evidence" value="ECO:0007669"/>
    <property type="project" value="UniProtKB-KW"/>
</dbReference>
<dbReference type="OrthoDB" id="1305878at2759"/>
<dbReference type="PANTHER" id="PTHR10825">
    <property type="entry name" value="RING FINGER DOMAIN-CONTAINING, POLYCOMB GROUP COMPONENT"/>
    <property type="match status" value="1"/>
</dbReference>
<dbReference type="Gene3D" id="3.30.40.10">
    <property type="entry name" value="Zinc/RING finger domain, C3HC4 (zinc finger)"/>
    <property type="match status" value="1"/>
</dbReference>
<comment type="subcellular location">
    <subcellularLocation>
        <location evidence="1">Nucleus</location>
    </subcellularLocation>
</comment>
<dbReference type="CDD" id="cd17082">
    <property type="entry name" value="RAWUL_PCGF2_like"/>
    <property type="match status" value="1"/>
</dbReference>
<protein>
    <recommendedName>
        <fullName evidence="8">RING-type domain-containing protein</fullName>
    </recommendedName>
</protein>
<keyword evidence="4" id="KW-0862">Zinc</keyword>
<dbReference type="Gene3D" id="3.10.20.90">
    <property type="entry name" value="Phosphatidylinositol 3-kinase Catalytic Subunit, Chain A, domain 1"/>
    <property type="match status" value="1"/>
</dbReference>
<evidence type="ECO:0000256" key="5">
    <source>
        <dbReference type="ARBA" id="ARBA00023242"/>
    </source>
</evidence>
<dbReference type="GO" id="GO:1990841">
    <property type="term" value="F:promoter-specific chromatin binding"/>
    <property type="evidence" value="ECO:0000318"/>
    <property type="project" value="GO_Central"/>
</dbReference>
<accession>A0A7M7P5X5</accession>
<reference evidence="9" key="2">
    <citation type="submission" date="2021-01" db="UniProtKB">
        <authorList>
            <consortium name="EnsemblMetazoa"/>
        </authorList>
    </citation>
    <scope>IDENTIFICATION</scope>
</reference>
<reference evidence="10" key="1">
    <citation type="submission" date="2015-02" db="EMBL/GenBank/DDBJ databases">
        <title>Genome sequencing for Strongylocentrotus purpuratus.</title>
        <authorList>
            <person name="Murali S."/>
            <person name="Liu Y."/>
            <person name="Vee V."/>
            <person name="English A."/>
            <person name="Wang M."/>
            <person name="Skinner E."/>
            <person name="Han Y."/>
            <person name="Muzny D.M."/>
            <person name="Worley K.C."/>
            <person name="Gibbs R.A."/>
        </authorList>
    </citation>
    <scope>NUCLEOTIDE SEQUENCE</scope>
</reference>
<dbReference type="Pfam" id="PF16207">
    <property type="entry name" value="RAWUL"/>
    <property type="match status" value="1"/>
</dbReference>
<keyword evidence="3 6" id="KW-0863">Zinc-finger</keyword>
<evidence type="ECO:0000256" key="3">
    <source>
        <dbReference type="ARBA" id="ARBA00022771"/>
    </source>
</evidence>
<dbReference type="InterPro" id="IPR001841">
    <property type="entry name" value="Znf_RING"/>
</dbReference>
<feature type="domain" description="RING-type" evidence="8">
    <location>
        <begin position="18"/>
        <end position="57"/>
    </location>
</feature>
<keyword evidence="10" id="KW-1185">Reference proteome</keyword>
<proteinExistence type="predicted"/>
<dbReference type="EnsemblMetazoa" id="XM_030989830">
    <property type="protein sequence ID" value="XP_030845690"/>
    <property type="gene ID" value="LOC115925836"/>
</dbReference>